<dbReference type="EMBL" id="WBKG01000016">
    <property type="protein sequence ID" value="KAB1986929.1"/>
    <property type="molecule type" value="Genomic_DNA"/>
</dbReference>
<evidence type="ECO:0008006" key="3">
    <source>
        <dbReference type="Google" id="ProtNLM"/>
    </source>
</evidence>
<dbReference type="Proteomes" id="UP000442990">
    <property type="component" value="Unassembled WGS sequence"/>
</dbReference>
<evidence type="ECO:0000313" key="2">
    <source>
        <dbReference type="Proteomes" id="UP000442990"/>
    </source>
</evidence>
<comment type="caution">
    <text evidence="1">The sequence shown here is derived from an EMBL/GenBank/DDBJ whole genome shotgun (WGS) entry which is preliminary data.</text>
</comment>
<sequence>MGDGSDRTRLDLDAIREMGTGLSGVKKAFDGLGKLSEKYEDDFGSSDLADKFGDFAENWKISREKLAGEIDALAQIAKAAAKAYEDIDHQLAEAIRGAQGPEKKGK</sequence>
<gene>
    <name evidence="1" type="ORF">F8144_19890</name>
</gene>
<organism evidence="1 2">
    <name type="scientific">Streptomyces triticiradicis</name>
    <dbReference type="NCBI Taxonomy" id="2651189"/>
    <lineage>
        <taxon>Bacteria</taxon>
        <taxon>Bacillati</taxon>
        <taxon>Actinomycetota</taxon>
        <taxon>Actinomycetes</taxon>
        <taxon>Kitasatosporales</taxon>
        <taxon>Streptomycetaceae</taxon>
        <taxon>Streptomyces</taxon>
    </lineage>
</organism>
<evidence type="ECO:0000313" key="1">
    <source>
        <dbReference type="EMBL" id="KAB1986929.1"/>
    </source>
</evidence>
<dbReference type="RefSeq" id="WP_151470700.1">
    <property type="nucleotide sequence ID" value="NZ_WBKG01000016.1"/>
</dbReference>
<proteinExistence type="predicted"/>
<reference evidence="1 2" key="1">
    <citation type="submission" date="2019-09" db="EMBL/GenBank/DDBJ databases">
        <title>Isolation and identification of active actinomycetes.</title>
        <authorList>
            <person name="Yu Z."/>
            <person name="Han C."/>
            <person name="Yu B."/>
        </authorList>
    </citation>
    <scope>NUCLEOTIDE SEQUENCE [LARGE SCALE GENOMIC DNA]</scope>
    <source>
        <strain evidence="1 2">NEAU-H2</strain>
    </source>
</reference>
<name>A0A7J5DE45_9ACTN</name>
<protein>
    <recommendedName>
        <fullName evidence="3">WXG100 family type VII secretion target</fullName>
    </recommendedName>
</protein>
<accession>A0A7J5DE45</accession>
<dbReference type="AlphaFoldDB" id="A0A7J5DE45"/>
<keyword evidence="2" id="KW-1185">Reference proteome</keyword>